<evidence type="ECO:0000256" key="4">
    <source>
        <dbReference type="ARBA" id="ARBA00022989"/>
    </source>
</evidence>
<protein>
    <submittedName>
        <fullName evidence="9">Flagellar protein FliO/FliZ</fullName>
    </submittedName>
</protein>
<dbReference type="GO" id="GO:0044781">
    <property type="term" value="P:bacterial-type flagellum organization"/>
    <property type="evidence" value="ECO:0007669"/>
    <property type="project" value="InterPro"/>
</dbReference>
<evidence type="ECO:0000256" key="8">
    <source>
        <dbReference type="SAM" id="SignalP"/>
    </source>
</evidence>
<keyword evidence="9" id="KW-0966">Cell projection</keyword>
<evidence type="ECO:0000256" key="6">
    <source>
        <dbReference type="SAM" id="MobiDB-lite"/>
    </source>
</evidence>
<sequence length="210" mass="23679">MKKIRILVSLFVFIITANAVNVTAFAEVNNVKDCIEHQEKCNEQQNNEADTSGAATSVTFLDYFKMIVALIFVVALIYFLLKFINQKGRSFQQTKIINHLGGTPLGGNRSVQIVKVGKQVLVLGVGEDIQLLKEIQDEKEKEDILSFYQDAQYPDAKTAVSSWLTKVKGPSQPSDTSSFQSQLKSQLEEMKKGRKKMFKDLKKEENHSDE</sequence>
<dbReference type="AlphaFoldDB" id="A0A366EZB6"/>
<evidence type="ECO:0000313" key="9">
    <source>
        <dbReference type="EMBL" id="RBP06805.1"/>
    </source>
</evidence>
<dbReference type="InterPro" id="IPR022781">
    <property type="entry name" value="Flagellar_biosynth_FliO"/>
</dbReference>
<keyword evidence="2" id="KW-1003">Cell membrane</keyword>
<feature type="transmembrane region" description="Helical" evidence="7">
    <location>
        <begin position="63"/>
        <end position="81"/>
    </location>
</feature>
<feature type="signal peptide" evidence="8">
    <location>
        <begin position="1"/>
        <end position="19"/>
    </location>
</feature>
<evidence type="ECO:0000256" key="7">
    <source>
        <dbReference type="SAM" id="Phobius"/>
    </source>
</evidence>
<evidence type="ECO:0000256" key="1">
    <source>
        <dbReference type="ARBA" id="ARBA00004236"/>
    </source>
</evidence>
<feature type="compositionally biased region" description="Basic and acidic residues" evidence="6">
    <location>
        <begin position="198"/>
        <end position="210"/>
    </location>
</feature>
<dbReference type="Proteomes" id="UP000252118">
    <property type="component" value="Unassembled WGS sequence"/>
</dbReference>
<dbReference type="EMBL" id="QNRJ01000002">
    <property type="protein sequence ID" value="RBP06805.1"/>
    <property type="molecule type" value="Genomic_DNA"/>
</dbReference>
<dbReference type="RefSeq" id="WP_113968212.1">
    <property type="nucleotide sequence ID" value="NZ_QNRJ01000002.1"/>
</dbReference>
<evidence type="ECO:0000256" key="2">
    <source>
        <dbReference type="ARBA" id="ARBA00022475"/>
    </source>
</evidence>
<keyword evidence="9" id="KW-0282">Flagellum</keyword>
<gene>
    <name evidence="9" type="ORF">DET59_102188</name>
</gene>
<feature type="compositionally biased region" description="Polar residues" evidence="6">
    <location>
        <begin position="171"/>
        <end position="185"/>
    </location>
</feature>
<dbReference type="Pfam" id="PF04347">
    <property type="entry name" value="FliO"/>
    <property type="match status" value="1"/>
</dbReference>
<keyword evidence="8" id="KW-0732">Signal</keyword>
<comment type="caution">
    <text evidence="9">The sequence shown here is derived from an EMBL/GenBank/DDBJ whole genome shotgun (WGS) entry which is preliminary data.</text>
</comment>
<dbReference type="OrthoDB" id="2376965at2"/>
<name>A0A366EZB6_9BACI</name>
<comment type="subcellular location">
    <subcellularLocation>
        <location evidence="1">Cell membrane</location>
    </subcellularLocation>
</comment>
<evidence type="ECO:0000256" key="3">
    <source>
        <dbReference type="ARBA" id="ARBA00022692"/>
    </source>
</evidence>
<dbReference type="GO" id="GO:0016020">
    <property type="term" value="C:membrane"/>
    <property type="evidence" value="ECO:0007669"/>
    <property type="project" value="InterPro"/>
</dbReference>
<keyword evidence="5 7" id="KW-0472">Membrane</keyword>
<accession>A0A366EZB6</accession>
<evidence type="ECO:0000256" key="5">
    <source>
        <dbReference type="ARBA" id="ARBA00023136"/>
    </source>
</evidence>
<feature type="region of interest" description="Disordered" evidence="6">
    <location>
        <begin position="167"/>
        <end position="210"/>
    </location>
</feature>
<reference evidence="9 10" key="1">
    <citation type="submission" date="2018-06" db="EMBL/GenBank/DDBJ databases">
        <title>Freshwater and sediment microbial communities from various areas in North America, analyzing microbe dynamics in response to fracking.</title>
        <authorList>
            <person name="Lamendella R."/>
        </authorList>
    </citation>
    <scope>NUCLEOTIDE SEQUENCE [LARGE SCALE GENOMIC DNA]</scope>
    <source>
        <strain evidence="9 10">97B</strain>
    </source>
</reference>
<proteinExistence type="predicted"/>
<keyword evidence="4 7" id="KW-1133">Transmembrane helix</keyword>
<evidence type="ECO:0000313" key="10">
    <source>
        <dbReference type="Proteomes" id="UP000252118"/>
    </source>
</evidence>
<keyword evidence="9" id="KW-0969">Cilium</keyword>
<keyword evidence="3 7" id="KW-0812">Transmembrane</keyword>
<organism evidence="9 10">
    <name type="scientific">Rossellomorea aquimaris</name>
    <dbReference type="NCBI Taxonomy" id="189382"/>
    <lineage>
        <taxon>Bacteria</taxon>
        <taxon>Bacillati</taxon>
        <taxon>Bacillota</taxon>
        <taxon>Bacilli</taxon>
        <taxon>Bacillales</taxon>
        <taxon>Bacillaceae</taxon>
        <taxon>Rossellomorea</taxon>
    </lineage>
</organism>
<feature type="chain" id="PRO_5039146685" evidence="8">
    <location>
        <begin position="20"/>
        <end position="210"/>
    </location>
</feature>